<dbReference type="InterPro" id="IPR000629">
    <property type="entry name" value="RNA-helicase_DEAD-box_CS"/>
</dbReference>
<name>A0A7S2VJF2_9DINO</name>
<evidence type="ECO:0000256" key="1">
    <source>
        <dbReference type="ARBA" id="ARBA00012552"/>
    </source>
</evidence>
<gene>
    <name evidence="12" type="ORF">BRAN1462_LOCUS52570</name>
</gene>
<dbReference type="EC" id="3.6.4.13" evidence="1"/>
<feature type="domain" description="Helicase ATP-binding" evidence="9">
    <location>
        <begin position="177"/>
        <end position="365"/>
    </location>
</feature>
<evidence type="ECO:0000259" key="10">
    <source>
        <dbReference type="PROSITE" id="PS51194"/>
    </source>
</evidence>
<dbReference type="Pfam" id="PF00270">
    <property type="entry name" value="DEAD"/>
    <property type="match status" value="1"/>
</dbReference>
<evidence type="ECO:0000256" key="7">
    <source>
        <dbReference type="RuleBase" id="RU000492"/>
    </source>
</evidence>
<dbReference type="GO" id="GO:0003676">
    <property type="term" value="F:nucleic acid binding"/>
    <property type="evidence" value="ECO:0007669"/>
    <property type="project" value="InterPro"/>
</dbReference>
<dbReference type="CDD" id="cd18787">
    <property type="entry name" value="SF2_C_DEAD"/>
    <property type="match status" value="1"/>
</dbReference>
<dbReference type="InterPro" id="IPR027417">
    <property type="entry name" value="P-loop_NTPase"/>
</dbReference>
<evidence type="ECO:0000256" key="2">
    <source>
        <dbReference type="ARBA" id="ARBA00022741"/>
    </source>
</evidence>
<evidence type="ECO:0000256" key="3">
    <source>
        <dbReference type="ARBA" id="ARBA00022801"/>
    </source>
</evidence>
<keyword evidence="3 7" id="KW-0378">Hydrolase</keyword>
<dbReference type="InterPro" id="IPR014001">
    <property type="entry name" value="Helicase_ATP-bd"/>
</dbReference>
<dbReference type="PANTHER" id="PTHR47958">
    <property type="entry name" value="ATP-DEPENDENT RNA HELICASE DBP3"/>
    <property type="match status" value="1"/>
</dbReference>
<dbReference type="SMART" id="SM00487">
    <property type="entry name" value="DEXDc"/>
    <property type="match status" value="1"/>
</dbReference>
<feature type="compositionally biased region" description="Basic and acidic residues" evidence="8">
    <location>
        <begin position="566"/>
        <end position="576"/>
    </location>
</feature>
<dbReference type="AlphaFoldDB" id="A0A7S2VJF2"/>
<evidence type="ECO:0000259" key="9">
    <source>
        <dbReference type="PROSITE" id="PS51192"/>
    </source>
</evidence>
<dbReference type="GO" id="GO:0005524">
    <property type="term" value="F:ATP binding"/>
    <property type="evidence" value="ECO:0007669"/>
    <property type="project" value="UniProtKB-KW"/>
</dbReference>
<evidence type="ECO:0000259" key="11">
    <source>
        <dbReference type="PROSITE" id="PS51195"/>
    </source>
</evidence>
<feature type="region of interest" description="Disordered" evidence="8">
    <location>
        <begin position="554"/>
        <end position="613"/>
    </location>
</feature>
<keyword evidence="2 7" id="KW-0547">Nucleotide-binding</keyword>
<evidence type="ECO:0000256" key="6">
    <source>
        <dbReference type="PROSITE-ProRule" id="PRU00552"/>
    </source>
</evidence>
<keyword evidence="4 7" id="KW-0347">Helicase</keyword>
<keyword evidence="5 7" id="KW-0067">ATP-binding</keyword>
<comment type="similarity">
    <text evidence="7">Belongs to the DEAD box helicase family.</text>
</comment>
<organism evidence="12">
    <name type="scientific">Zooxanthella nutricula</name>
    <dbReference type="NCBI Taxonomy" id="1333877"/>
    <lineage>
        <taxon>Eukaryota</taxon>
        <taxon>Sar</taxon>
        <taxon>Alveolata</taxon>
        <taxon>Dinophyceae</taxon>
        <taxon>Peridiniales</taxon>
        <taxon>Peridiniales incertae sedis</taxon>
        <taxon>Zooxanthella</taxon>
    </lineage>
</organism>
<feature type="compositionally biased region" description="Low complexity" evidence="8">
    <location>
        <begin position="1"/>
        <end position="15"/>
    </location>
</feature>
<dbReference type="PROSITE" id="PS51192">
    <property type="entry name" value="HELICASE_ATP_BIND_1"/>
    <property type="match status" value="1"/>
</dbReference>
<dbReference type="GO" id="GO:0016787">
    <property type="term" value="F:hydrolase activity"/>
    <property type="evidence" value="ECO:0007669"/>
    <property type="project" value="UniProtKB-KW"/>
</dbReference>
<evidence type="ECO:0000256" key="8">
    <source>
        <dbReference type="SAM" id="MobiDB-lite"/>
    </source>
</evidence>
<protein>
    <recommendedName>
        <fullName evidence="1">RNA helicase</fullName>
        <ecNumber evidence="1">3.6.4.13</ecNumber>
    </recommendedName>
</protein>
<dbReference type="InterPro" id="IPR011545">
    <property type="entry name" value="DEAD/DEAH_box_helicase_dom"/>
</dbReference>
<dbReference type="InterPro" id="IPR014014">
    <property type="entry name" value="RNA_helicase_DEAD_Q_motif"/>
</dbReference>
<dbReference type="GO" id="GO:0003724">
    <property type="term" value="F:RNA helicase activity"/>
    <property type="evidence" value="ECO:0007669"/>
    <property type="project" value="UniProtKB-EC"/>
</dbReference>
<feature type="short sequence motif" description="Q motif" evidence="6">
    <location>
        <begin position="146"/>
        <end position="174"/>
    </location>
</feature>
<accession>A0A7S2VJF2</accession>
<evidence type="ECO:0000256" key="5">
    <source>
        <dbReference type="ARBA" id="ARBA00022840"/>
    </source>
</evidence>
<evidence type="ECO:0000313" key="12">
    <source>
        <dbReference type="EMBL" id="CAD9634748.1"/>
    </source>
</evidence>
<dbReference type="Pfam" id="PF00271">
    <property type="entry name" value="Helicase_C"/>
    <property type="match status" value="1"/>
</dbReference>
<dbReference type="Gene3D" id="3.40.50.300">
    <property type="entry name" value="P-loop containing nucleotide triphosphate hydrolases"/>
    <property type="match status" value="2"/>
</dbReference>
<feature type="domain" description="Helicase C-terminal" evidence="10">
    <location>
        <begin position="389"/>
        <end position="549"/>
    </location>
</feature>
<proteinExistence type="inferred from homology"/>
<feature type="compositionally biased region" description="Basic and acidic residues" evidence="8">
    <location>
        <begin position="16"/>
        <end position="33"/>
    </location>
</feature>
<dbReference type="InterPro" id="IPR001650">
    <property type="entry name" value="Helicase_C-like"/>
</dbReference>
<dbReference type="SUPFAM" id="SSF52540">
    <property type="entry name" value="P-loop containing nucleoside triphosphate hydrolases"/>
    <property type="match status" value="1"/>
</dbReference>
<sequence length="613" mass="67763">MSKWWEASADASWAEDSWKGQEADSTWDAKGDQTEATWDGAGNENAATPPPVADAEWGATNWGAGDNADAPPPAREFWDTQEWNKSSGTLSSKEEWELEQNDSLLFDQTGRATAGLNFSKYENVPVDVSGTKANAIPVCKTFQDIYDKFKAFIPEALMDNLKRCGYETPTPVQKFAIPCGLVGRDVMVCAQTGSGKTAAFLVPVIGSMMKNHENPVGGRAEPYEGPLKPDVLVMTPTRELCVQIFEEAQKCCHRTPYRVARVYGGERPKEQMVDLAKGADLLVATPGRLQDFINRGIIDVSEVNVLVLDEADRMLDMGFEPSIREICEKHGMPSKDSRQTMLFSATFPEQCQAMAQEYMYDYVWIAVGVIGGAVETVQQVLAMVEPSKKYEKLIEELDDFYASRSPTDRMLLFVNAKDTAKWLDEQLYEKKFDSGALHGNLTQEERETNLKRFRKGEIDILIATDVAARGLDIENVAVVLNYDMPSETDTYIHRIGRTGRIGNEGKAITFLATNEEDGASCEKLTTLKELVQVMNSSNAKLPDWLDGLIEKTESAQGGGGWSWGGRDARSGQEESKFTGGGDAWSSWGNKNEDGGDATWAKDPWSKDGNSSSW</sequence>
<dbReference type="PROSITE" id="PS51195">
    <property type="entry name" value="Q_MOTIF"/>
    <property type="match status" value="1"/>
</dbReference>
<dbReference type="PROSITE" id="PS51194">
    <property type="entry name" value="HELICASE_CTER"/>
    <property type="match status" value="1"/>
</dbReference>
<dbReference type="PROSITE" id="PS00039">
    <property type="entry name" value="DEAD_ATP_HELICASE"/>
    <property type="match status" value="1"/>
</dbReference>
<reference evidence="12" key="1">
    <citation type="submission" date="2021-01" db="EMBL/GenBank/DDBJ databases">
        <authorList>
            <person name="Corre E."/>
            <person name="Pelletier E."/>
            <person name="Niang G."/>
            <person name="Scheremetjew M."/>
            <person name="Finn R."/>
            <person name="Kale V."/>
            <person name="Holt S."/>
            <person name="Cochrane G."/>
            <person name="Meng A."/>
            <person name="Brown T."/>
            <person name="Cohen L."/>
        </authorList>
    </citation>
    <scope>NUCLEOTIDE SEQUENCE</scope>
    <source>
        <strain evidence="12">RCC3387</strain>
    </source>
</reference>
<feature type="region of interest" description="Disordered" evidence="8">
    <location>
        <begin position="1"/>
        <end position="51"/>
    </location>
</feature>
<dbReference type="SMART" id="SM00490">
    <property type="entry name" value="HELICc"/>
    <property type="match status" value="1"/>
</dbReference>
<evidence type="ECO:0000256" key="4">
    <source>
        <dbReference type="ARBA" id="ARBA00022806"/>
    </source>
</evidence>
<dbReference type="EMBL" id="HBGW01082826">
    <property type="protein sequence ID" value="CAD9634748.1"/>
    <property type="molecule type" value="Transcribed_RNA"/>
</dbReference>
<feature type="domain" description="DEAD-box RNA helicase Q" evidence="11">
    <location>
        <begin position="146"/>
        <end position="174"/>
    </location>
</feature>